<dbReference type="SUPFAM" id="SSF54001">
    <property type="entry name" value="Cysteine proteinases"/>
    <property type="match status" value="1"/>
</dbReference>
<dbReference type="AlphaFoldDB" id="A0AAD9MSB9"/>
<feature type="compositionally biased region" description="Polar residues" evidence="3">
    <location>
        <begin position="235"/>
        <end position="244"/>
    </location>
</feature>
<dbReference type="InterPro" id="IPR050185">
    <property type="entry name" value="Ub_carboxyl-term_hydrolase"/>
</dbReference>
<dbReference type="GO" id="GO:0016579">
    <property type="term" value="P:protein deubiquitination"/>
    <property type="evidence" value="ECO:0007669"/>
    <property type="project" value="InterPro"/>
</dbReference>
<dbReference type="Gene3D" id="3.90.70.10">
    <property type="entry name" value="Cysteine proteinases"/>
    <property type="match status" value="1"/>
</dbReference>
<sequence length="648" mass="73460">MHYGGTRYASSPSYEFGTYSERSHHSRPTLSTTRDSTYTTTYTKTYTSPRTDYHSRSRGTSSPLDYTPSTIGTSLRSTSKSRFRSPSRNRSLRDHSVSRNIPTDTAGRPLPKGPGTRDYHGKPVDHREHLSVLRTNLNRDSSVSRDVRRPVRADHSYGARTVDPVPARLNRSKRTNSVADLTNKFEDISLKTSKRYGSNADLSSVCASSYKADDFTSYRRTSHITDGASPLPDINITNKTSRSPSLDGRDSSVARYYDSDELSSSSKTALENQINKNAITYDSSYSKTNGYLSNGASDYNNNSKGVVGLMNIGNTCFMNTVLQCLSNTKPLLEYCLDERYKADMNTTTSRMKGQLIKVYSSVMKSVWKGTGDTYFNPSEFKNQIAKFARRFVGYNQQDAQEFLICLLEGLHEDVNLVQEKKKRVIDDSNEVESISASEKAKLCWNNYLDHDNSIIVELFVGQLRSALTCTDCDYQSNTFDPFWDLSLPIPKNKNPVALIDCFNLFTQEEFLDGEERPTCARCKKRQRCKKRFYIQRFPKVLIIHLKRFNQGSYYRSKLQTKVEFPINRLDLSPYAAQSKGSPVYNLYAVSNHSGSTGGGHYTAYAKNPYSGKWHYFNDQRVSTVTTESQLQSSEAYVLFYQLESTSHL</sequence>
<feature type="compositionally biased region" description="Polar residues" evidence="3">
    <location>
        <begin position="58"/>
        <end position="78"/>
    </location>
</feature>
<dbReference type="EC" id="3.4.19.12" evidence="2"/>
<evidence type="ECO:0000256" key="1">
    <source>
        <dbReference type="ARBA" id="ARBA00000707"/>
    </source>
</evidence>
<dbReference type="GO" id="GO:0004843">
    <property type="term" value="F:cysteine-type deubiquitinase activity"/>
    <property type="evidence" value="ECO:0007669"/>
    <property type="project" value="UniProtKB-EC"/>
</dbReference>
<dbReference type="InterPro" id="IPR018200">
    <property type="entry name" value="USP_CS"/>
</dbReference>
<feature type="compositionally biased region" description="Basic and acidic residues" evidence="3">
    <location>
        <begin position="115"/>
        <end position="131"/>
    </location>
</feature>
<protein>
    <recommendedName>
        <fullName evidence="2">ubiquitinyl hydrolase 1</fullName>
        <ecNumber evidence="2">3.4.19.12</ecNumber>
    </recommendedName>
</protein>
<comment type="catalytic activity">
    <reaction evidence="1">
        <text>Thiol-dependent hydrolysis of ester, thioester, amide, peptide and isopeptide bonds formed by the C-terminal Gly of ubiquitin (a 76-residue protein attached to proteins as an intracellular targeting signal).</text>
        <dbReference type="EC" id="3.4.19.12"/>
    </reaction>
</comment>
<dbReference type="FunFam" id="3.90.70.10:FF:000083">
    <property type="entry name" value="Uncharacterized protein, isoform B"/>
    <property type="match status" value="1"/>
</dbReference>
<feature type="domain" description="USP" evidence="4">
    <location>
        <begin position="307"/>
        <end position="643"/>
    </location>
</feature>
<gene>
    <name evidence="5" type="ORF">LSH36_965g00004</name>
</gene>
<evidence type="ECO:0000313" key="6">
    <source>
        <dbReference type="Proteomes" id="UP001208570"/>
    </source>
</evidence>
<evidence type="ECO:0000256" key="2">
    <source>
        <dbReference type="ARBA" id="ARBA00012759"/>
    </source>
</evidence>
<organism evidence="5 6">
    <name type="scientific">Paralvinella palmiformis</name>
    <dbReference type="NCBI Taxonomy" id="53620"/>
    <lineage>
        <taxon>Eukaryota</taxon>
        <taxon>Metazoa</taxon>
        <taxon>Spiralia</taxon>
        <taxon>Lophotrochozoa</taxon>
        <taxon>Annelida</taxon>
        <taxon>Polychaeta</taxon>
        <taxon>Sedentaria</taxon>
        <taxon>Canalipalpata</taxon>
        <taxon>Terebellida</taxon>
        <taxon>Terebelliformia</taxon>
        <taxon>Alvinellidae</taxon>
        <taxon>Paralvinella</taxon>
    </lineage>
</organism>
<evidence type="ECO:0000256" key="3">
    <source>
        <dbReference type="SAM" id="MobiDB-lite"/>
    </source>
</evidence>
<dbReference type="InterPro" id="IPR028889">
    <property type="entry name" value="USP"/>
</dbReference>
<dbReference type="Proteomes" id="UP001208570">
    <property type="component" value="Unassembled WGS sequence"/>
</dbReference>
<name>A0AAD9MSB9_9ANNE</name>
<reference evidence="5" key="1">
    <citation type="journal article" date="2023" name="Mol. Biol. Evol.">
        <title>Third-Generation Sequencing Reveals the Adaptive Role of the Epigenome in Three Deep-Sea Polychaetes.</title>
        <authorList>
            <person name="Perez M."/>
            <person name="Aroh O."/>
            <person name="Sun Y."/>
            <person name="Lan Y."/>
            <person name="Juniper S.K."/>
            <person name="Young C.R."/>
            <person name="Angers B."/>
            <person name="Qian P.Y."/>
        </authorList>
    </citation>
    <scope>NUCLEOTIDE SEQUENCE</scope>
    <source>
        <strain evidence="5">P08H-3</strain>
    </source>
</reference>
<dbReference type="EMBL" id="JAODUP010000965">
    <property type="protein sequence ID" value="KAK2142358.1"/>
    <property type="molecule type" value="Genomic_DNA"/>
</dbReference>
<feature type="region of interest" description="Disordered" evidence="3">
    <location>
        <begin position="223"/>
        <end position="252"/>
    </location>
</feature>
<dbReference type="InterPro" id="IPR001394">
    <property type="entry name" value="Peptidase_C19_UCH"/>
</dbReference>
<feature type="compositionally biased region" description="Low complexity" evidence="3">
    <location>
        <begin position="28"/>
        <end position="50"/>
    </location>
</feature>
<evidence type="ECO:0000259" key="4">
    <source>
        <dbReference type="PROSITE" id="PS50235"/>
    </source>
</evidence>
<dbReference type="CDD" id="cd02674">
    <property type="entry name" value="Peptidase_C19R"/>
    <property type="match status" value="1"/>
</dbReference>
<dbReference type="PANTHER" id="PTHR21646">
    <property type="entry name" value="UBIQUITIN CARBOXYL-TERMINAL HYDROLASE"/>
    <property type="match status" value="1"/>
</dbReference>
<keyword evidence="6" id="KW-1185">Reference proteome</keyword>
<accession>A0AAD9MSB9</accession>
<feature type="region of interest" description="Disordered" evidence="3">
    <location>
        <begin position="1"/>
        <end position="133"/>
    </location>
</feature>
<evidence type="ECO:0000313" key="5">
    <source>
        <dbReference type="EMBL" id="KAK2142358.1"/>
    </source>
</evidence>
<dbReference type="PROSITE" id="PS00973">
    <property type="entry name" value="USP_2"/>
    <property type="match status" value="1"/>
</dbReference>
<dbReference type="InterPro" id="IPR038765">
    <property type="entry name" value="Papain-like_cys_pep_sf"/>
</dbReference>
<dbReference type="PANTHER" id="PTHR21646:SF23">
    <property type="entry name" value="UBIQUITIN CARBOXYL-TERMINAL HYDROLASE USP2"/>
    <property type="match status" value="1"/>
</dbReference>
<comment type="caution">
    <text evidence="5">The sequence shown here is derived from an EMBL/GenBank/DDBJ whole genome shotgun (WGS) entry which is preliminary data.</text>
</comment>
<dbReference type="PROSITE" id="PS50235">
    <property type="entry name" value="USP_3"/>
    <property type="match status" value="1"/>
</dbReference>
<proteinExistence type="predicted"/>
<dbReference type="Pfam" id="PF00443">
    <property type="entry name" value="UCH"/>
    <property type="match status" value="1"/>
</dbReference>